<proteinExistence type="predicted"/>
<organism evidence="1 2">
    <name type="scientific">Trichonephila clavata</name>
    <name type="common">Joro spider</name>
    <name type="synonym">Nephila clavata</name>
    <dbReference type="NCBI Taxonomy" id="2740835"/>
    <lineage>
        <taxon>Eukaryota</taxon>
        <taxon>Metazoa</taxon>
        <taxon>Ecdysozoa</taxon>
        <taxon>Arthropoda</taxon>
        <taxon>Chelicerata</taxon>
        <taxon>Arachnida</taxon>
        <taxon>Araneae</taxon>
        <taxon>Araneomorphae</taxon>
        <taxon>Entelegynae</taxon>
        <taxon>Araneoidea</taxon>
        <taxon>Nephilidae</taxon>
        <taxon>Trichonephila</taxon>
    </lineage>
</organism>
<keyword evidence="2" id="KW-1185">Reference proteome</keyword>
<protein>
    <submittedName>
        <fullName evidence="1">Uncharacterized protein</fullName>
    </submittedName>
</protein>
<sequence>MLTDCIRTTAIQTRTFRINSAHVPLGHSTAQTVQDLTFGPQHSDYRRQPCTFLTIAADPTRWRLQIDMTSQLACFLVGFDELLRQIVLSAKIENISPA</sequence>
<dbReference type="AlphaFoldDB" id="A0A8X6IZW9"/>
<evidence type="ECO:0000313" key="1">
    <source>
        <dbReference type="EMBL" id="GFR04373.1"/>
    </source>
</evidence>
<evidence type="ECO:0000313" key="2">
    <source>
        <dbReference type="Proteomes" id="UP000887116"/>
    </source>
</evidence>
<dbReference type="Proteomes" id="UP000887116">
    <property type="component" value="Unassembled WGS sequence"/>
</dbReference>
<name>A0A8X6IZW9_TRICU</name>
<accession>A0A8X6IZW9</accession>
<gene>
    <name evidence="1" type="ORF">TNCT_379281</name>
</gene>
<dbReference type="EMBL" id="BMAO01005856">
    <property type="protein sequence ID" value="GFR04373.1"/>
    <property type="molecule type" value="Genomic_DNA"/>
</dbReference>
<reference evidence="1" key="1">
    <citation type="submission" date="2020-07" db="EMBL/GenBank/DDBJ databases">
        <title>Multicomponent nature underlies the extraordinary mechanical properties of spider dragline silk.</title>
        <authorList>
            <person name="Kono N."/>
            <person name="Nakamura H."/>
            <person name="Mori M."/>
            <person name="Yoshida Y."/>
            <person name="Ohtoshi R."/>
            <person name="Malay A.D."/>
            <person name="Moran D.A.P."/>
            <person name="Tomita M."/>
            <person name="Numata K."/>
            <person name="Arakawa K."/>
        </authorList>
    </citation>
    <scope>NUCLEOTIDE SEQUENCE</scope>
</reference>
<comment type="caution">
    <text evidence="1">The sequence shown here is derived from an EMBL/GenBank/DDBJ whole genome shotgun (WGS) entry which is preliminary data.</text>
</comment>